<protein>
    <submittedName>
        <fullName evidence="2">Uncharacterized protein</fullName>
    </submittedName>
</protein>
<gene>
    <name evidence="2" type="ORF">BESB_074720</name>
</gene>
<comment type="caution">
    <text evidence="2">The sequence shown here is derived from an EMBL/GenBank/DDBJ whole genome shotgun (WGS) entry which is preliminary data.</text>
</comment>
<dbReference type="Proteomes" id="UP000224006">
    <property type="component" value="Unassembled WGS sequence"/>
</dbReference>
<dbReference type="AlphaFoldDB" id="A0A2A9MG13"/>
<sequence>MFSAHASVAAQLQAQQSAAGLLAYGDCLLLLALRDALSRLSAQAFIRQDVAQTIAAVAQQELIAALVRSAPSLPSICLTGRLLLYRYRQQHWLLILKSVHAACLPPMTLTSMSSGAPPSTAGDAPATARQRAEVVMAYLRRFLPRDRKEGKRVVQSAVVKYNLPGFEGTAARRRVAPETASDERETEDSASGEASEPTQAKPGAAPQPSVPRSACASESLVAAPPSSVSAVASPTAPALEGAVYFVHEGVLRASVPNRHQPQINNVISAALSATGGGGAQPSENKKRRS</sequence>
<feature type="region of interest" description="Disordered" evidence="1">
    <location>
        <begin position="170"/>
        <end position="217"/>
    </location>
</feature>
<dbReference type="GeneID" id="40312398"/>
<evidence type="ECO:0000256" key="1">
    <source>
        <dbReference type="SAM" id="MobiDB-lite"/>
    </source>
</evidence>
<dbReference type="EMBL" id="NWUJ01000007">
    <property type="protein sequence ID" value="PFH34320.1"/>
    <property type="molecule type" value="Genomic_DNA"/>
</dbReference>
<evidence type="ECO:0000313" key="2">
    <source>
        <dbReference type="EMBL" id="PFH34320.1"/>
    </source>
</evidence>
<keyword evidence="3" id="KW-1185">Reference proteome</keyword>
<reference evidence="2 3" key="1">
    <citation type="submission" date="2017-09" db="EMBL/GenBank/DDBJ databases">
        <title>Genome sequencing of Besnoitia besnoiti strain Bb-Ger1.</title>
        <authorList>
            <person name="Schares G."/>
            <person name="Venepally P."/>
            <person name="Lorenzi H.A."/>
        </authorList>
    </citation>
    <scope>NUCLEOTIDE SEQUENCE [LARGE SCALE GENOMIC DNA]</scope>
    <source>
        <strain evidence="2 3">Bb-Ger1</strain>
    </source>
</reference>
<evidence type="ECO:0000313" key="3">
    <source>
        <dbReference type="Proteomes" id="UP000224006"/>
    </source>
</evidence>
<accession>A0A2A9MG13</accession>
<organism evidence="2 3">
    <name type="scientific">Besnoitia besnoiti</name>
    <name type="common">Apicomplexan protozoan</name>
    <dbReference type="NCBI Taxonomy" id="94643"/>
    <lineage>
        <taxon>Eukaryota</taxon>
        <taxon>Sar</taxon>
        <taxon>Alveolata</taxon>
        <taxon>Apicomplexa</taxon>
        <taxon>Conoidasida</taxon>
        <taxon>Coccidia</taxon>
        <taxon>Eucoccidiorida</taxon>
        <taxon>Eimeriorina</taxon>
        <taxon>Sarcocystidae</taxon>
        <taxon>Besnoitia</taxon>
    </lineage>
</organism>
<dbReference type="VEuPathDB" id="ToxoDB:BESB_074720"/>
<dbReference type="OrthoDB" id="332897at2759"/>
<name>A0A2A9MG13_BESBE</name>
<dbReference type="KEGG" id="bbes:BESB_074720"/>
<proteinExistence type="predicted"/>
<dbReference type="RefSeq" id="XP_029218329.1">
    <property type="nucleotide sequence ID" value="XM_029365845.1"/>
</dbReference>